<protein>
    <submittedName>
        <fullName evidence="6">Cytochrome P450</fullName>
    </submittedName>
</protein>
<dbReference type="GO" id="GO:0005506">
    <property type="term" value="F:iron ion binding"/>
    <property type="evidence" value="ECO:0007669"/>
    <property type="project" value="InterPro"/>
</dbReference>
<evidence type="ECO:0000256" key="4">
    <source>
        <dbReference type="RuleBase" id="RU000461"/>
    </source>
</evidence>
<keyword evidence="7" id="KW-1185">Reference proteome</keyword>
<accession>A0A6G9YNY0</accession>
<dbReference type="SUPFAM" id="SSF48264">
    <property type="entry name" value="Cytochrome P450"/>
    <property type="match status" value="1"/>
</dbReference>
<dbReference type="GO" id="GO:0020037">
    <property type="term" value="F:heme binding"/>
    <property type="evidence" value="ECO:0007669"/>
    <property type="project" value="InterPro"/>
</dbReference>
<dbReference type="InterPro" id="IPR002401">
    <property type="entry name" value="Cyt_P450_E_grp-I"/>
</dbReference>
<dbReference type="PROSITE" id="PS00086">
    <property type="entry name" value="CYTOCHROME_P450"/>
    <property type="match status" value="1"/>
</dbReference>
<feature type="binding site" description="axial binding residue" evidence="3">
    <location>
        <position position="448"/>
    </location>
    <ligand>
        <name>heme</name>
        <dbReference type="ChEBI" id="CHEBI:30413"/>
    </ligand>
    <ligandPart>
        <name>Fe</name>
        <dbReference type="ChEBI" id="CHEBI:18248"/>
    </ligandPart>
</feature>
<sequence length="502" mass="56213">MAGRRCGGDGMNPHARPESTADPEKSTRRVDAFPGISAQPATVPRRRRRLSTFGRTIDPAIPGPKGRPVIGLLPEFRRDPFESVRGWAREYGDVFHVPLPVWNLVMVNHPDLVTEVMNNREGRYSMIGPGEKPIAMTVGSALPMMEGERFRKRRRMLTPMFGRKHLARIADTIVDEFTRRIERWDRYADTGEIVDLQHEIAQVTLPAFLRAMYSTRPDDKRIDQADHDIRLLMRTVAFAVFLSGPPNPLPIGANSLPLTLFRLTRLVDGLVAERVLHPSDDTDLLGLLLDIRYDDGTGLSRRDLRVELIALMGGGYETVVSSLSHTLAQLCINPEPAQRLYDEIDGLGGAAPTLDDLSRLTWAKACFDEGQRLQGHPMNPRLAMRDSELGGFQIPAGTLVGTPVYTLHRDERWWKDPDVYDPTRFTDPSHPARPNNAFIPFGAGPHHCIGSGMAYMNAQFLLALIFQRYRLETPAGWKPKHASTFSITLDGGLPVRISRRTA</sequence>
<keyword evidence="3 4" id="KW-0479">Metal-binding</keyword>
<feature type="compositionally biased region" description="Basic and acidic residues" evidence="5">
    <location>
        <begin position="15"/>
        <end position="31"/>
    </location>
</feature>
<dbReference type="AlphaFoldDB" id="A0A6G9YNY0"/>
<dbReference type="PANTHER" id="PTHR24305">
    <property type="entry name" value="CYTOCHROME P450"/>
    <property type="match status" value="1"/>
</dbReference>
<keyword evidence="3 4" id="KW-0408">Iron</keyword>
<evidence type="ECO:0000256" key="5">
    <source>
        <dbReference type="SAM" id="MobiDB-lite"/>
    </source>
</evidence>
<organism evidence="6 7">
    <name type="scientific">Nocardia arthritidis</name>
    <dbReference type="NCBI Taxonomy" id="228602"/>
    <lineage>
        <taxon>Bacteria</taxon>
        <taxon>Bacillati</taxon>
        <taxon>Actinomycetota</taxon>
        <taxon>Actinomycetes</taxon>
        <taxon>Mycobacteriales</taxon>
        <taxon>Nocardiaceae</taxon>
        <taxon>Nocardia</taxon>
    </lineage>
</organism>
<evidence type="ECO:0000256" key="2">
    <source>
        <dbReference type="ARBA" id="ARBA00010617"/>
    </source>
</evidence>
<dbReference type="GO" id="GO:0004497">
    <property type="term" value="F:monooxygenase activity"/>
    <property type="evidence" value="ECO:0007669"/>
    <property type="project" value="UniProtKB-KW"/>
</dbReference>
<comment type="cofactor">
    <cofactor evidence="1 3">
        <name>heme</name>
        <dbReference type="ChEBI" id="CHEBI:30413"/>
    </cofactor>
</comment>
<keyword evidence="3 4" id="KW-0349">Heme</keyword>
<dbReference type="InterPro" id="IPR050121">
    <property type="entry name" value="Cytochrome_P450_monoxygenase"/>
</dbReference>
<keyword evidence="4" id="KW-0560">Oxidoreductase</keyword>
<dbReference type="InterPro" id="IPR036396">
    <property type="entry name" value="Cyt_P450_sf"/>
</dbReference>
<name>A0A6G9YNY0_9NOCA</name>
<gene>
    <name evidence="6" type="ORF">F5544_35415</name>
</gene>
<dbReference type="PRINTS" id="PR00463">
    <property type="entry name" value="EP450I"/>
</dbReference>
<dbReference type="Proteomes" id="UP000503540">
    <property type="component" value="Chromosome"/>
</dbReference>
<dbReference type="GO" id="GO:0016705">
    <property type="term" value="F:oxidoreductase activity, acting on paired donors, with incorporation or reduction of molecular oxygen"/>
    <property type="evidence" value="ECO:0007669"/>
    <property type="project" value="InterPro"/>
</dbReference>
<dbReference type="InterPro" id="IPR001128">
    <property type="entry name" value="Cyt_P450"/>
</dbReference>
<evidence type="ECO:0000313" key="6">
    <source>
        <dbReference type="EMBL" id="QIS14914.1"/>
    </source>
</evidence>
<dbReference type="Gene3D" id="1.10.630.10">
    <property type="entry name" value="Cytochrome P450"/>
    <property type="match status" value="1"/>
</dbReference>
<evidence type="ECO:0000313" key="7">
    <source>
        <dbReference type="Proteomes" id="UP000503540"/>
    </source>
</evidence>
<dbReference type="InterPro" id="IPR017972">
    <property type="entry name" value="Cyt_P450_CS"/>
</dbReference>
<dbReference type="PANTHER" id="PTHR24305:SF166">
    <property type="entry name" value="CYTOCHROME P450 12A4, MITOCHONDRIAL-RELATED"/>
    <property type="match status" value="1"/>
</dbReference>
<evidence type="ECO:0000256" key="3">
    <source>
        <dbReference type="PIRSR" id="PIRSR602401-1"/>
    </source>
</evidence>
<feature type="region of interest" description="Disordered" evidence="5">
    <location>
        <begin position="1"/>
        <end position="32"/>
    </location>
</feature>
<proteinExistence type="inferred from homology"/>
<dbReference type="KEGG" id="nah:F5544_35415"/>
<dbReference type="EMBL" id="CP046172">
    <property type="protein sequence ID" value="QIS14914.1"/>
    <property type="molecule type" value="Genomic_DNA"/>
</dbReference>
<dbReference type="Pfam" id="PF00067">
    <property type="entry name" value="p450"/>
    <property type="match status" value="1"/>
</dbReference>
<keyword evidence="4" id="KW-0503">Monooxygenase</keyword>
<comment type="similarity">
    <text evidence="2 4">Belongs to the cytochrome P450 family.</text>
</comment>
<reference evidence="6 7" key="1">
    <citation type="journal article" date="2019" name="ACS Chem. Biol.">
        <title>Identification and Mobilization of a Cryptic Antibiotic Biosynthesis Gene Locus from a Human-Pathogenic Nocardia Isolate.</title>
        <authorList>
            <person name="Herisse M."/>
            <person name="Ishida K."/>
            <person name="Porter J.L."/>
            <person name="Howden B."/>
            <person name="Hertweck C."/>
            <person name="Stinear T.P."/>
            <person name="Pidot S.J."/>
        </authorList>
    </citation>
    <scope>NUCLEOTIDE SEQUENCE [LARGE SCALE GENOMIC DNA]</scope>
    <source>
        <strain evidence="6 7">AUSMDU00012717</strain>
    </source>
</reference>
<evidence type="ECO:0000256" key="1">
    <source>
        <dbReference type="ARBA" id="ARBA00001971"/>
    </source>
</evidence>